<evidence type="ECO:0000313" key="2">
    <source>
        <dbReference type="EMBL" id="RSH93701.1"/>
    </source>
</evidence>
<keyword evidence="3" id="KW-1185">Reference proteome</keyword>
<organism evidence="2 3">
    <name type="scientific">Saitozyma podzolica</name>
    <dbReference type="NCBI Taxonomy" id="1890683"/>
    <lineage>
        <taxon>Eukaryota</taxon>
        <taxon>Fungi</taxon>
        <taxon>Dikarya</taxon>
        <taxon>Basidiomycota</taxon>
        <taxon>Agaricomycotina</taxon>
        <taxon>Tremellomycetes</taxon>
        <taxon>Tremellales</taxon>
        <taxon>Trimorphomycetaceae</taxon>
        <taxon>Saitozyma</taxon>
    </lineage>
</organism>
<feature type="compositionally biased region" description="Low complexity" evidence="1">
    <location>
        <begin position="244"/>
        <end position="254"/>
    </location>
</feature>
<comment type="caution">
    <text evidence="2">The sequence shown here is derived from an EMBL/GenBank/DDBJ whole genome shotgun (WGS) entry which is preliminary data.</text>
</comment>
<sequence length="268" mass="29498">MRPNLFLFDISLQSQLLTVMSETSRTVIGKFKPCKDGVICTLEESLLGSQNPLRDQASFPPPSIRVTVGQPKGHSGSRSLSGQRLMRFPAFFTPMGSSETFKAKMCLHSTLEGSFNGYFYGLGDQAHFFTKGSNILTSVIDETRYGYSAWEKPDRFKESEFDVYDTQRTLNDGGGISERCFQVGDIGLHCGANSKWDISLTESTDDIREYIWAAGTSYTGTMWLSIPGYDPETGTVRTEAAVAETAAPAGAENASQGENDQDWVLVDE</sequence>
<reference evidence="2 3" key="1">
    <citation type="submission" date="2018-11" db="EMBL/GenBank/DDBJ databases">
        <title>Genome sequence of Saitozyma podzolica DSM 27192.</title>
        <authorList>
            <person name="Aliyu H."/>
            <person name="Gorte O."/>
            <person name="Ochsenreither K."/>
        </authorList>
    </citation>
    <scope>NUCLEOTIDE SEQUENCE [LARGE SCALE GENOMIC DNA]</scope>
    <source>
        <strain evidence="2 3">DSM 27192</strain>
    </source>
</reference>
<evidence type="ECO:0000256" key="1">
    <source>
        <dbReference type="SAM" id="MobiDB-lite"/>
    </source>
</evidence>
<dbReference type="Proteomes" id="UP000279259">
    <property type="component" value="Unassembled WGS sequence"/>
</dbReference>
<evidence type="ECO:0000313" key="3">
    <source>
        <dbReference type="Proteomes" id="UP000279259"/>
    </source>
</evidence>
<protein>
    <submittedName>
        <fullName evidence="2">Uncharacterized protein</fullName>
    </submittedName>
</protein>
<dbReference type="EMBL" id="RSCD01000003">
    <property type="protein sequence ID" value="RSH93701.1"/>
    <property type="molecule type" value="Genomic_DNA"/>
</dbReference>
<accession>A0A427YRJ5</accession>
<dbReference type="OrthoDB" id="10334567at2759"/>
<feature type="region of interest" description="Disordered" evidence="1">
    <location>
        <begin position="244"/>
        <end position="268"/>
    </location>
</feature>
<dbReference type="AlphaFoldDB" id="A0A427YRJ5"/>
<gene>
    <name evidence="2" type="ORF">EHS25_006348</name>
</gene>
<proteinExistence type="predicted"/>
<name>A0A427YRJ5_9TREE</name>
<feature type="compositionally biased region" description="Acidic residues" evidence="1">
    <location>
        <begin position="259"/>
        <end position="268"/>
    </location>
</feature>